<dbReference type="EMBL" id="OOIL02000669">
    <property type="protein sequence ID" value="VFQ67941.1"/>
    <property type="molecule type" value="Genomic_DNA"/>
</dbReference>
<name>A0A484KPM2_9ASTE</name>
<dbReference type="InterPro" id="IPR002347">
    <property type="entry name" value="SDR_fam"/>
</dbReference>
<evidence type="ECO:0000256" key="1">
    <source>
        <dbReference type="ARBA" id="ARBA00006484"/>
    </source>
</evidence>
<comment type="similarity">
    <text evidence="1 3">Belongs to the short-chain dehydrogenases/reductases (SDR) family.</text>
</comment>
<evidence type="ECO:0000256" key="3">
    <source>
        <dbReference type="RuleBase" id="RU000363"/>
    </source>
</evidence>
<keyword evidence="5" id="KW-1185">Reference proteome</keyword>
<proteinExistence type="inferred from homology"/>
<dbReference type="Proteomes" id="UP000595140">
    <property type="component" value="Unassembled WGS sequence"/>
</dbReference>
<dbReference type="Pfam" id="PF00106">
    <property type="entry name" value="adh_short"/>
    <property type="match status" value="2"/>
</dbReference>
<gene>
    <name evidence="4" type="ORF">CCAM_LOCUS9717</name>
</gene>
<evidence type="ECO:0000313" key="4">
    <source>
        <dbReference type="EMBL" id="VFQ67941.1"/>
    </source>
</evidence>
<evidence type="ECO:0000256" key="2">
    <source>
        <dbReference type="ARBA" id="ARBA00023002"/>
    </source>
</evidence>
<dbReference type="PANTHER" id="PTHR24320">
    <property type="entry name" value="RETINOL DEHYDROGENASE"/>
    <property type="match status" value="1"/>
</dbReference>
<dbReference type="OrthoDB" id="191139at2759"/>
<organism evidence="4 5">
    <name type="scientific">Cuscuta campestris</name>
    <dbReference type="NCBI Taxonomy" id="132261"/>
    <lineage>
        <taxon>Eukaryota</taxon>
        <taxon>Viridiplantae</taxon>
        <taxon>Streptophyta</taxon>
        <taxon>Embryophyta</taxon>
        <taxon>Tracheophyta</taxon>
        <taxon>Spermatophyta</taxon>
        <taxon>Magnoliopsida</taxon>
        <taxon>eudicotyledons</taxon>
        <taxon>Gunneridae</taxon>
        <taxon>Pentapetalae</taxon>
        <taxon>asterids</taxon>
        <taxon>lamiids</taxon>
        <taxon>Solanales</taxon>
        <taxon>Convolvulaceae</taxon>
        <taxon>Cuscuteae</taxon>
        <taxon>Cuscuta</taxon>
        <taxon>Cuscuta subgen. Grammica</taxon>
        <taxon>Cuscuta sect. Cleistogrammica</taxon>
    </lineage>
</organism>
<dbReference type="PRINTS" id="PR00080">
    <property type="entry name" value="SDRFAMILY"/>
</dbReference>
<evidence type="ECO:0000313" key="5">
    <source>
        <dbReference type="Proteomes" id="UP000595140"/>
    </source>
</evidence>
<dbReference type="AlphaFoldDB" id="A0A484KPM2"/>
<dbReference type="InterPro" id="IPR036291">
    <property type="entry name" value="NAD(P)-bd_dom_sf"/>
</dbReference>
<reference evidence="4 5" key="1">
    <citation type="submission" date="2018-04" db="EMBL/GenBank/DDBJ databases">
        <authorList>
            <person name="Vogel A."/>
        </authorList>
    </citation>
    <scope>NUCLEOTIDE SEQUENCE [LARGE SCALE GENOMIC DNA]</scope>
</reference>
<evidence type="ECO:0008006" key="6">
    <source>
        <dbReference type="Google" id="ProtNLM"/>
    </source>
</evidence>
<sequence>MLFRCKRVLGHPLKVLSSGHIFTKSEDCIIPPENMLKYLAGSAGPSGFGSKSTAEEVTENCPHLRSITAIITGATSGIGAETARVLAKRGVRLVLPARDVKVAEETKARILLESPEAEIVVAPPLDLSSLRSVRNFVAHFESLNLPLNLLINNAGKFAYKYCVSEDGIEMTFATNYLGHFLLTELLLGKIVDTAKATGIQGRIVNVSSGTYDWFSDDILAYFRDVTTNPSHYDATRAYALSKLATFLYTKELAQRLEQKQANVTVNCVHPGVVKTRLNREREGFFTNLVFFLASKFLKTVSQGASTTCYVATDPRLENVSGKFFVDCNMVSASKVGINLTKNARLCRDSYLLISCHLCQRNFHPFQTLEFK</sequence>
<accession>A0A484KPM2</accession>
<dbReference type="PANTHER" id="PTHR24320:SF114">
    <property type="entry name" value="OS03G0115700 PROTEIN"/>
    <property type="match status" value="1"/>
</dbReference>
<keyword evidence="2" id="KW-0560">Oxidoreductase</keyword>
<dbReference type="PRINTS" id="PR00081">
    <property type="entry name" value="GDHRDH"/>
</dbReference>
<protein>
    <recommendedName>
        <fullName evidence="6">Short-chain dehydrogenase TIC 32, chloroplastic</fullName>
    </recommendedName>
</protein>
<dbReference type="SUPFAM" id="SSF51735">
    <property type="entry name" value="NAD(P)-binding Rossmann-fold domains"/>
    <property type="match status" value="1"/>
</dbReference>
<dbReference type="Gene3D" id="3.40.50.720">
    <property type="entry name" value="NAD(P)-binding Rossmann-like Domain"/>
    <property type="match status" value="1"/>
</dbReference>
<dbReference type="GO" id="GO:0016491">
    <property type="term" value="F:oxidoreductase activity"/>
    <property type="evidence" value="ECO:0007669"/>
    <property type="project" value="UniProtKB-KW"/>
</dbReference>